<feature type="repeat" description="ANK" evidence="3">
    <location>
        <begin position="287"/>
        <end position="319"/>
    </location>
</feature>
<dbReference type="GO" id="GO:0016567">
    <property type="term" value="P:protein ubiquitination"/>
    <property type="evidence" value="ECO:0007669"/>
    <property type="project" value="TreeGrafter"/>
</dbReference>
<protein>
    <submittedName>
        <fullName evidence="5">Uncharacterized protein</fullName>
    </submittedName>
</protein>
<evidence type="ECO:0000256" key="1">
    <source>
        <dbReference type="ARBA" id="ARBA00022737"/>
    </source>
</evidence>
<name>A0A1L9VG77_ASPGL</name>
<evidence type="ECO:0000313" key="5">
    <source>
        <dbReference type="EMBL" id="OJJ82937.1"/>
    </source>
</evidence>
<gene>
    <name evidence="5" type="ORF">ASPGLDRAFT_1493572</name>
</gene>
<reference evidence="6" key="1">
    <citation type="journal article" date="2017" name="Genome Biol.">
        <title>Comparative genomics reveals high biological diversity and specific adaptations in the industrially and medically important fungal genus Aspergillus.</title>
        <authorList>
            <person name="de Vries R.P."/>
            <person name="Riley R."/>
            <person name="Wiebenga A."/>
            <person name="Aguilar-Osorio G."/>
            <person name="Amillis S."/>
            <person name="Uchima C.A."/>
            <person name="Anderluh G."/>
            <person name="Asadollahi M."/>
            <person name="Askin M."/>
            <person name="Barry K."/>
            <person name="Battaglia E."/>
            <person name="Bayram O."/>
            <person name="Benocci T."/>
            <person name="Braus-Stromeyer S.A."/>
            <person name="Caldana C."/>
            <person name="Canovas D."/>
            <person name="Cerqueira G.C."/>
            <person name="Chen F."/>
            <person name="Chen W."/>
            <person name="Choi C."/>
            <person name="Clum A."/>
            <person name="Dos Santos R.A."/>
            <person name="Damasio A.R."/>
            <person name="Diallinas G."/>
            <person name="Emri T."/>
            <person name="Fekete E."/>
            <person name="Flipphi M."/>
            <person name="Freyberg S."/>
            <person name="Gallo A."/>
            <person name="Gournas C."/>
            <person name="Habgood R."/>
            <person name="Hainaut M."/>
            <person name="Harispe M.L."/>
            <person name="Henrissat B."/>
            <person name="Hilden K.S."/>
            <person name="Hope R."/>
            <person name="Hossain A."/>
            <person name="Karabika E."/>
            <person name="Karaffa L."/>
            <person name="Karanyi Z."/>
            <person name="Krasevec N."/>
            <person name="Kuo A."/>
            <person name="Kusch H."/>
            <person name="LaButti K."/>
            <person name="Lagendijk E.L."/>
            <person name="Lapidus A."/>
            <person name="Levasseur A."/>
            <person name="Lindquist E."/>
            <person name="Lipzen A."/>
            <person name="Logrieco A.F."/>
            <person name="MacCabe A."/>
            <person name="Maekelae M.R."/>
            <person name="Malavazi I."/>
            <person name="Melin P."/>
            <person name="Meyer V."/>
            <person name="Mielnichuk N."/>
            <person name="Miskei M."/>
            <person name="Molnar A.P."/>
            <person name="Mule G."/>
            <person name="Ngan C.Y."/>
            <person name="Orejas M."/>
            <person name="Orosz E."/>
            <person name="Ouedraogo J.P."/>
            <person name="Overkamp K.M."/>
            <person name="Park H.-S."/>
            <person name="Perrone G."/>
            <person name="Piumi F."/>
            <person name="Punt P.J."/>
            <person name="Ram A.F."/>
            <person name="Ramon A."/>
            <person name="Rauscher S."/>
            <person name="Record E."/>
            <person name="Riano-Pachon D.M."/>
            <person name="Robert V."/>
            <person name="Roehrig J."/>
            <person name="Ruller R."/>
            <person name="Salamov A."/>
            <person name="Salih N.S."/>
            <person name="Samson R.A."/>
            <person name="Sandor E."/>
            <person name="Sanguinetti M."/>
            <person name="Schuetze T."/>
            <person name="Sepcic K."/>
            <person name="Shelest E."/>
            <person name="Sherlock G."/>
            <person name="Sophianopoulou V."/>
            <person name="Squina F.M."/>
            <person name="Sun H."/>
            <person name="Susca A."/>
            <person name="Todd R.B."/>
            <person name="Tsang A."/>
            <person name="Unkles S.E."/>
            <person name="van de Wiele N."/>
            <person name="van Rossen-Uffink D."/>
            <person name="Oliveira J.V."/>
            <person name="Vesth T.C."/>
            <person name="Visser J."/>
            <person name="Yu J.-H."/>
            <person name="Zhou M."/>
            <person name="Andersen M.R."/>
            <person name="Archer D.B."/>
            <person name="Baker S.E."/>
            <person name="Benoit I."/>
            <person name="Brakhage A.A."/>
            <person name="Braus G.H."/>
            <person name="Fischer R."/>
            <person name="Frisvad J.C."/>
            <person name="Goldman G.H."/>
            <person name="Houbraken J."/>
            <person name="Oakley B."/>
            <person name="Pocsi I."/>
            <person name="Scazzocchio C."/>
            <person name="Seiboth B."/>
            <person name="vanKuyk P.A."/>
            <person name="Wortman J."/>
            <person name="Dyer P.S."/>
            <person name="Grigoriev I.V."/>
        </authorList>
    </citation>
    <scope>NUCLEOTIDE SEQUENCE [LARGE SCALE GENOMIC DNA]</scope>
    <source>
        <strain evidence="6">CBS 516.65</strain>
    </source>
</reference>
<evidence type="ECO:0000313" key="6">
    <source>
        <dbReference type="Proteomes" id="UP000184300"/>
    </source>
</evidence>
<dbReference type="AlphaFoldDB" id="A0A1L9VG77"/>
<dbReference type="SUPFAM" id="SSF48403">
    <property type="entry name" value="Ankyrin repeat"/>
    <property type="match status" value="1"/>
</dbReference>
<keyword evidence="2 3" id="KW-0040">ANK repeat</keyword>
<evidence type="ECO:0000256" key="3">
    <source>
        <dbReference type="PROSITE-ProRule" id="PRU00023"/>
    </source>
</evidence>
<keyword evidence="1" id="KW-0677">Repeat</keyword>
<keyword evidence="6" id="KW-1185">Reference proteome</keyword>
<dbReference type="SMART" id="SM00248">
    <property type="entry name" value="ANK"/>
    <property type="match status" value="3"/>
</dbReference>
<dbReference type="OrthoDB" id="4772757at2759"/>
<evidence type="ECO:0000256" key="4">
    <source>
        <dbReference type="SAM" id="MobiDB-lite"/>
    </source>
</evidence>
<dbReference type="EMBL" id="KV878900">
    <property type="protein sequence ID" value="OJJ82937.1"/>
    <property type="molecule type" value="Genomic_DNA"/>
</dbReference>
<feature type="compositionally biased region" description="Basic and acidic residues" evidence="4">
    <location>
        <begin position="105"/>
        <end position="118"/>
    </location>
</feature>
<dbReference type="GO" id="GO:0000151">
    <property type="term" value="C:ubiquitin ligase complex"/>
    <property type="evidence" value="ECO:0007669"/>
    <property type="project" value="TreeGrafter"/>
</dbReference>
<dbReference type="Gene3D" id="1.25.40.20">
    <property type="entry name" value="Ankyrin repeat-containing domain"/>
    <property type="match status" value="1"/>
</dbReference>
<dbReference type="InterPro" id="IPR002110">
    <property type="entry name" value="Ankyrin_rpt"/>
</dbReference>
<evidence type="ECO:0000256" key="2">
    <source>
        <dbReference type="ARBA" id="ARBA00023043"/>
    </source>
</evidence>
<proteinExistence type="predicted"/>
<sequence length="367" mass="40529">MGLLELPLEIFRAILEEVVRALDYRGLIELQRVNKFLSREVIVAVCSTDHVPGTEYMPFAAYYLQVKALAQDPGDGNYFTRTIRHVTDRIMEYINLDLNPAEGNDNEKQRKEQRQRQQEDISLTLARAAVIRNAYELSPGSEVKLFMKDSSDQAIDAPEHLLSAAAILGNLSLVKHLVEKECINAESGSDVFGDTLANAGRRGYVEIAQFLLSKDDEETAYVGEKKALAHQQNFVVIIDSPIAHTALSTQVGVWNYALFAAAHYGRTQVIPFILEKGANIDCYEWREKISPLGYAALRGHDDTIELLLEKGAGIDGGPNAKHGEPGFEKAPLLLAALEHGFSHTVALLLDKGVSVRPQAHLLENATA</sequence>
<organism evidence="5 6">
    <name type="scientific">Aspergillus glaucus CBS 516.65</name>
    <dbReference type="NCBI Taxonomy" id="1160497"/>
    <lineage>
        <taxon>Eukaryota</taxon>
        <taxon>Fungi</taxon>
        <taxon>Dikarya</taxon>
        <taxon>Ascomycota</taxon>
        <taxon>Pezizomycotina</taxon>
        <taxon>Eurotiomycetes</taxon>
        <taxon>Eurotiomycetidae</taxon>
        <taxon>Eurotiales</taxon>
        <taxon>Aspergillaceae</taxon>
        <taxon>Aspergillus</taxon>
        <taxon>Aspergillus subgen. Aspergillus</taxon>
    </lineage>
</organism>
<dbReference type="PANTHER" id="PTHR24173">
    <property type="entry name" value="ANKYRIN REPEAT CONTAINING"/>
    <property type="match status" value="1"/>
</dbReference>
<dbReference type="PANTHER" id="PTHR24173:SF27">
    <property type="entry name" value="ANKYRIN REPEAT AND SOCS BOX PROTEIN 1"/>
    <property type="match status" value="1"/>
</dbReference>
<dbReference type="STRING" id="1160497.A0A1L9VG77"/>
<dbReference type="VEuPathDB" id="FungiDB:ASPGLDRAFT_1493572"/>
<feature type="region of interest" description="Disordered" evidence="4">
    <location>
        <begin position="99"/>
        <end position="118"/>
    </location>
</feature>
<dbReference type="GO" id="GO:0006511">
    <property type="term" value="P:ubiquitin-dependent protein catabolic process"/>
    <property type="evidence" value="ECO:0007669"/>
    <property type="project" value="TreeGrafter"/>
</dbReference>
<dbReference type="RefSeq" id="XP_022399635.1">
    <property type="nucleotide sequence ID" value="XM_022542029.1"/>
</dbReference>
<dbReference type="InterPro" id="IPR036770">
    <property type="entry name" value="Ankyrin_rpt-contain_sf"/>
</dbReference>
<dbReference type="PROSITE" id="PS50297">
    <property type="entry name" value="ANK_REP_REGION"/>
    <property type="match status" value="1"/>
</dbReference>
<dbReference type="PROSITE" id="PS50088">
    <property type="entry name" value="ANK_REPEAT"/>
    <property type="match status" value="1"/>
</dbReference>
<dbReference type="Pfam" id="PF12796">
    <property type="entry name" value="Ank_2"/>
    <property type="match status" value="1"/>
</dbReference>
<accession>A0A1L9VG77</accession>
<dbReference type="GeneID" id="34458290"/>
<dbReference type="Proteomes" id="UP000184300">
    <property type="component" value="Unassembled WGS sequence"/>
</dbReference>